<dbReference type="PANTHER" id="PTHR45724">
    <property type="entry name" value="AQUAPORIN NIP2-1"/>
    <property type="match status" value="1"/>
</dbReference>
<keyword evidence="5 8" id="KW-0472">Membrane</keyword>
<comment type="similarity">
    <text evidence="6">Belongs to the MIP/aquaporin (TC 1.A.8) family.</text>
</comment>
<dbReference type="PANTHER" id="PTHR45724:SF23">
    <property type="entry name" value="AQUAPORIN NIP4-1-RELATED"/>
    <property type="match status" value="1"/>
</dbReference>
<reference evidence="10" key="1">
    <citation type="journal article" date="2014" name="Science">
        <title>Ancient hybridizations among the ancestral genomes of bread wheat.</title>
        <authorList>
            <consortium name="International Wheat Genome Sequencing Consortium,"/>
            <person name="Marcussen T."/>
            <person name="Sandve S.R."/>
            <person name="Heier L."/>
            <person name="Spannagl M."/>
            <person name="Pfeifer M."/>
            <person name="Jakobsen K.S."/>
            <person name="Wulff B.B."/>
            <person name="Steuernagel B."/>
            <person name="Mayer K.F."/>
            <person name="Olsen O.A."/>
        </authorList>
    </citation>
    <scope>NUCLEOTIDE SEQUENCE [LARGE SCALE GENOMIC DNA]</scope>
    <source>
        <strain evidence="10">cv. AL8/78</strain>
    </source>
</reference>
<dbReference type="Gramene" id="AET3Gv20018700.4">
    <property type="protein sequence ID" value="AET3Gv20018700.4"/>
    <property type="gene ID" value="AET3Gv20018700"/>
</dbReference>
<keyword evidence="10" id="KW-1185">Reference proteome</keyword>
<feature type="compositionally biased region" description="Basic residues" evidence="7">
    <location>
        <begin position="76"/>
        <end position="95"/>
    </location>
</feature>
<evidence type="ECO:0000256" key="8">
    <source>
        <dbReference type="SAM" id="Phobius"/>
    </source>
</evidence>
<keyword evidence="3" id="KW-0677">Repeat</keyword>
<evidence type="ECO:0000313" key="10">
    <source>
        <dbReference type="Proteomes" id="UP000015105"/>
    </source>
</evidence>
<feature type="region of interest" description="Disordered" evidence="7">
    <location>
        <begin position="57"/>
        <end position="95"/>
    </location>
</feature>
<comment type="subcellular location">
    <subcellularLocation>
        <location evidence="1">Membrane</location>
        <topology evidence="1">Multi-pass membrane protein</topology>
    </subcellularLocation>
</comment>
<proteinExistence type="inferred from homology"/>
<evidence type="ECO:0000256" key="5">
    <source>
        <dbReference type="ARBA" id="ARBA00023136"/>
    </source>
</evidence>
<keyword evidence="6" id="KW-0813">Transport</keyword>
<dbReference type="Gene3D" id="1.20.1080.10">
    <property type="entry name" value="Glycerol uptake facilitator protein"/>
    <property type="match status" value="1"/>
</dbReference>
<protein>
    <recommendedName>
        <fullName evidence="11">Aquaporin</fullName>
    </recommendedName>
</protein>
<evidence type="ECO:0000256" key="3">
    <source>
        <dbReference type="ARBA" id="ARBA00022737"/>
    </source>
</evidence>
<dbReference type="GO" id="GO:0016020">
    <property type="term" value="C:membrane"/>
    <property type="evidence" value="ECO:0007669"/>
    <property type="project" value="UniProtKB-SubCell"/>
</dbReference>
<dbReference type="Pfam" id="PF00230">
    <property type="entry name" value="MIP"/>
    <property type="match status" value="1"/>
</dbReference>
<reference evidence="9" key="3">
    <citation type="journal article" date="2017" name="Nature">
        <title>Genome sequence of the progenitor of the wheat D genome Aegilops tauschii.</title>
        <authorList>
            <person name="Luo M.C."/>
            <person name="Gu Y.Q."/>
            <person name="Puiu D."/>
            <person name="Wang H."/>
            <person name="Twardziok S.O."/>
            <person name="Deal K.R."/>
            <person name="Huo N."/>
            <person name="Zhu T."/>
            <person name="Wang L."/>
            <person name="Wang Y."/>
            <person name="McGuire P.E."/>
            <person name="Liu S."/>
            <person name="Long H."/>
            <person name="Ramasamy R.K."/>
            <person name="Rodriguez J.C."/>
            <person name="Van S.L."/>
            <person name="Yuan L."/>
            <person name="Wang Z."/>
            <person name="Xia Z."/>
            <person name="Xiao L."/>
            <person name="Anderson O.D."/>
            <person name="Ouyang S."/>
            <person name="Liang Y."/>
            <person name="Zimin A.V."/>
            <person name="Pertea G."/>
            <person name="Qi P."/>
            <person name="Bennetzen J.L."/>
            <person name="Dai X."/>
            <person name="Dawson M.W."/>
            <person name="Muller H.G."/>
            <person name="Kugler K."/>
            <person name="Rivarola-Duarte L."/>
            <person name="Spannagl M."/>
            <person name="Mayer K.F.X."/>
            <person name="Lu F.H."/>
            <person name="Bevan M.W."/>
            <person name="Leroy P."/>
            <person name="Li P."/>
            <person name="You F.M."/>
            <person name="Sun Q."/>
            <person name="Liu Z."/>
            <person name="Lyons E."/>
            <person name="Wicker T."/>
            <person name="Salzberg S.L."/>
            <person name="Devos K.M."/>
            <person name="Dvorak J."/>
        </authorList>
    </citation>
    <scope>NUCLEOTIDE SEQUENCE [LARGE SCALE GENOMIC DNA]</scope>
    <source>
        <strain evidence="9">cv. AL8/78</strain>
    </source>
</reference>
<dbReference type="GO" id="GO:0015267">
    <property type="term" value="F:channel activity"/>
    <property type="evidence" value="ECO:0007669"/>
    <property type="project" value="InterPro"/>
</dbReference>
<evidence type="ECO:0008006" key="11">
    <source>
        <dbReference type="Google" id="ProtNLM"/>
    </source>
</evidence>
<dbReference type="InterPro" id="IPR000425">
    <property type="entry name" value="MIP"/>
</dbReference>
<dbReference type="InterPro" id="IPR034294">
    <property type="entry name" value="Aquaporin_transptr"/>
</dbReference>
<evidence type="ECO:0000256" key="7">
    <source>
        <dbReference type="SAM" id="MobiDB-lite"/>
    </source>
</evidence>
<feature type="compositionally biased region" description="Basic residues" evidence="7">
    <location>
        <begin position="57"/>
        <end position="67"/>
    </location>
</feature>
<dbReference type="EnsemblPlants" id="AET3Gv20018700.4">
    <property type="protein sequence ID" value="AET3Gv20018700.4"/>
    <property type="gene ID" value="AET3Gv20018700"/>
</dbReference>
<dbReference type="SUPFAM" id="SSF81338">
    <property type="entry name" value="Aquaporin-like"/>
    <property type="match status" value="1"/>
</dbReference>
<dbReference type="AlphaFoldDB" id="A0A453DP10"/>
<feature type="transmembrane region" description="Helical" evidence="8">
    <location>
        <begin position="97"/>
        <end position="117"/>
    </location>
</feature>
<evidence type="ECO:0000256" key="6">
    <source>
        <dbReference type="RuleBase" id="RU000477"/>
    </source>
</evidence>
<feature type="transmembrane region" description="Helical" evidence="8">
    <location>
        <begin position="137"/>
        <end position="157"/>
    </location>
</feature>
<sequence>MDGPRAPQPRRHPHLRRLPLLPLAQAAALRRHADRRLRARLPLRQRHHDAARRQLLRHRAQAPRGRRPAPVPPRAPRLRRAHDRHLHRRHKQRRNKAVVGISIGTAVGTLGLVIGPVSGGSMNPARSLGPAIVFGRYTSIWIYVVAPVAGMLLGALFNKAVRQSDAIVGFLCGGRGASSRVVIVGRSVTGAPGTN</sequence>
<dbReference type="Proteomes" id="UP000015105">
    <property type="component" value="Chromosome 3D"/>
</dbReference>
<keyword evidence="4 8" id="KW-1133">Transmembrane helix</keyword>
<dbReference type="InterPro" id="IPR023271">
    <property type="entry name" value="Aquaporin-like"/>
</dbReference>
<organism evidence="9 10">
    <name type="scientific">Aegilops tauschii subsp. strangulata</name>
    <name type="common">Goatgrass</name>
    <dbReference type="NCBI Taxonomy" id="200361"/>
    <lineage>
        <taxon>Eukaryota</taxon>
        <taxon>Viridiplantae</taxon>
        <taxon>Streptophyta</taxon>
        <taxon>Embryophyta</taxon>
        <taxon>Tracheophyta</taxon>
        <taxon>Spermatophyta</taxon>
        <taxon>Magnoliopsida</taxon>
        <taxon>Liliopsida</taxon>
        <taxon>Poales</taxon>
        <taxon>Poaceae</taxon>
        <taxon>BOP clade</taxon>
        <taxon>Pooideae</taxon>
        <taxon>Triticodae</taxon>
        <taxon>Triticeae</taxon>
        <taxon>Triticinae</taxon>
        <taxon>Aegilops</taxon>
    </lineage>
</organism>
<keyword evidence="2 6" id="KW-0812">Transmembrane</keyword>
<reference evidence="9" key="5">
    <citation type="journal article" date="2021" name="G3 (Bethesda)">
        <title>Aegilops tauschii genome assembly Aet v5.0 features greater sequence contiguity and improved annotation.</title>
        <authorList>
            <person name="Wang L."/>
            <person name="Zhu T."/>
            <person name="Rodriguez J.C."/>
            <person name="Deal K.R."/>
            <person name="Dubcovsky J."/>
            <person name="McGuire P.E."/>
            <person name="Lux T."/>
            <person name="Spannagl M."/>
            <person name="Mayer K.F.X."/>
            <person name="Baldrich P."/>
            <person name="Meyers B.C."/>
            <person name="Huo N."/>
            <person name="Gu Y.Q."/>
            <person name="Zhou H."/>
            <person name="Devos K.M."/>
            <person name="Bennetzen J.L."/>
            <person name="Unver T."/>
            <person name="Budak H."/>
            <person name="Gulick P.J."/>
            <person name="Galiba G."/>
            <person name="Kalapos B."/>
            <person name="Nelson D.R."/>
            <person name="Li P."/>
            <person name="You F.M."/>
            <person name="Luo M.C."/>
            <person name="Dvorak J."/>
        </authorList>
    </citation>
    <scope>NUCLEOTIDE SEQUENCE [LARGE SCALE GENOMIC DNA]</scope>
    <source>
        <strain evidence="9">cv. AL8/78</strain>
    </source>
</reference>
<reference evidence="9" key="4">
    <citation type="submission" date="2019-03" db="UniProtKB">
        <authorList>
            <consortium name="EnsemblPlants"/>
        </authorList>
    </citation>
    <scope>IDENTIFICATION</scope>
</reference>
<accession>A0A453DP10</accession>
<dbReference type="PRINTS" id="PR00783">
    <property type="entry name" value="MINTRINSICP"/>
</dbReference>
<name>A0A453DP10_AEGTS</name>
<evidence type="ECO:0000256" key="1">
    <source>
        <dbReference type="ARBA" id="ARBA00004141"/>
    </source>
</evidence>
<reference evidence="10" key="2">
    <citation type="journal article" date="2017" name="Nat. Plants">
        <title>The Aegilops tauschii genome reveals multiple impacts of transposons.</title>
        <authorList>
            <person name="Zhao G."/>
            <person name="Zou C."/>
            <person name="Li K."/>
            <person name="Wang K."/>
            <person name="Li T."/>
            <person name="Gao L."/>
            <person name="Zhang X."/>
            <person name="Wang H."/>
            <person name="Yang Z."/>
            <person name="Liu X."/>
            <person name="Jiang W."/>
            <person name="Mao L."/>
            <person name="Kong X."/>
            <person name="Jiao Y."/>
            <person name="Jia J."/>
        </authorList>
    </citation>
    <scope>NUCLEOTIDE SEQUENCE [LARGE SCALE GENOMIC DNA]</scope>
    <source>
        <strain evidence="10">cv. AL8/78</strain>
    </source>
</reference>
<evidence type="ECO:0000256" key="4">
    <source>
        <dbReference type="ARBA" id="ARBA00022989"/>
    </source>
</evidence>
<evidence type="ECO:0000256" key="2">
    <source>
        <dbReference type="ARBA" id="ARBA00022692"/>
    </source>
</evidence>
<evidence type="ECO:0000313" key="9">
    <source>
        <dbReference type="EnsemblPlants" id="AET3Gv20018700.4"/>
    </source>
</evidence>